<dbReference type="EMBL" id="CP053015">
    <property type="protein sequence ID" value="QJQ31039.1"/>
    <property type="molecule type" value="Genomic_DNA"/>
</dbReference>
<dbReference type="KEGG" id="slan:GV829_00005"/>
<reference evidence="1 2" key="1">
    <citation type="submission" date="2020-01" db="EMBL/GenBank/DDBJ databases">
        <title>Sphingomonas sp. strain CSW-10.</title>
        <authorList>
            <person name="Chen W.-M."/>
        </authorList>
    </citation>
    <scope>NUCLEOTIDE SEQUENCE [LARGE SCALE GENOMIC DNA]</scope>
    <source>
        <strain evidence="1 2">CSW-10</strain>
    </source>
</reference>
<organism evidence="1 2">
    <name type="scientific">Sphingomonas lacunae</name>
    <dbReference type="NCBI Taxonomy" id="2698828"/>
    <lineage>
        <taxon>Bacteria</taxon>
        <taxon>Pseudomonadati</taxon>
        <taxon>Pseudomonadota</taxon>
        <taxon>Alphaproteobacteria</taxon>
        <taxon>Sphingomonadales</taxon>
        <taxon>Sphingomonadaceae</taxon>
        <taxon>Sphingomonas</taxon>
    </lineage>
</organism>
<accession>A0A6M4ASJ9</accession>
<proteinExistence type="predicted"/>
<name>A0A6M4ASJ9_9SPHN</name>
<keyword evidence="2" id="KW-1185">Reference proteome</keyword>
<dbReference type="Proteomes" id="UP000503018">
    <property type="component" value="Chromosome"/>
</dbReference>
<protein>
    <submittedName>
        <fullName evidence="1">Uncharacterized protein</fullName>
    </submittedName>
</protein>
<gene>
    <name evidence="1" type="ORF">GV829_00005</name>
</gene>
<dbReference type="AlphaFoldDB" id="A0A6M4ASJ9"/>
<evidence type="ECO:0000313" key="1">
    <source>
        <dbReference type="EMBL" id="QJQ31039.1"/>
    </source>
</evidence>
<evidence type="ECO:0000313" key="2">
    <source>
        <dbReference type="Proteomes" id="UP000503018"/>
    </source>
</evidence>
<sequence>MPFEPAGLLDFDKYQIGFISFLKKSALFGKNIVNQSEFGYFLVNLPNQCSWICYPLTATPAMNAIGFGTAPIVRRLSHTHMDHPANSLA</sequence>
<dbReference type="RefSeq" id="WP_169943250.1">
    <property type="nucleotide sequence ID" value="NZ_CP053015.1"/>
</dbReference>